<evidence type="ECO:0000256" key="1">
    <source>
        <dbReference type="SAM" id="MobiDB-lite"/>
    </source>
</evidence>
<dbReference type="Pfam" id="PF07690">
    <property type="entry name" value="MFS_1"/>
    <property type="match status" value="1"/>
</dbReference>
<dbReference type="KEGG" id="aplc:110978837"/>
<dbReference type="SUPFAM" id="SSF103473">
    <property type="entry name" value="MFS general substrate transporter"/>
    <property type="match status" value="1"/>
</dbReference>
<keyword evidence="2" id="KW-0472">Membrane</keyword>
<dbReference type="InterPro" id="IPR050327">
    <property type="entry name" value="Proton-linked_MCT"/>
</dbReference>
<dbReference type="InterPro" id="IPR011701">
    <property type="entry name" value="MFS"/>
</dbReference>
<dbReference type="Proteomes" id="UP000694845">
    <property type="component" value="Unplaced"/>
</dbReference>
<keyword evidence="2" id="KW-1133">Transmembrane helix</keyword>
<accession>A0A8B7YDU4</accession>
<proteinExistence type="predicted"/>
<feature type="transmembrane region" description="Helical" evidence="2">
    <location>
        <begin position="21"/>
        <end position="52"/>
    </location>
</feature>
<sequence length="417" mass="44462">MGSKRKESTVSDTISKPAVSGWAWVVLCGAFVIQFMVVGFLGSMSVYVFVWINYFEGSAAQTSLIVSLCSFLMGALSPVAGASCKRFGPRLTAMAGGMLMFAGVVISSQATGIIFLILSLGVLTAFGMSMALNASYMILGMYFEKRLATAMGLATAGVSVGQLALPPFFQYLIDHYGWRGSLMITSALAFHVAAAAAVMRPLLIPKPDKSSKKSGGGKVEHKAKGEENGNNNELTGVGNLRVLSFLNPSIFDAEDQVGSPNGMALGEGSIFQEEPDVAMTTKFEEDEDRIQYIDDDSWSLSSTREGLKSAMNHSVWVPVAVTALKSMPAEGRKQTSLPGRKPSLASMLTQSLEKQPSEFLCLLRNPSFVIMLAVSVAHGFGWASTTYHLVSRAESIGIEPHKAALLLTSLGTGSLHS</sequence>
<dbReference type="GeneID" id="110978837"/>
<dbReference type="GO" id="GO:0008028">
    <property type="term" value="F:monocarboxylic acid transmembrane transporter activity"/>
    <property type="evidence" value="ECO:0007669"/>
    <property type="project" value="TreeGrafter"/>
</dbReference>
<organism evidence="3 4">
    <name type="scientific">Acanthaster planci</name>
    <name type="common">Crown-of-thorns starfish</name>
    <dbReference type="NCBI Taxonomy" id="133434"/>
    <lineage>
        <taxon>Eukaryota</taxon>
        <taxon>Metazoa</taxon>
        <taxon>Echinodermata</taxon>
        <taxon>Eleutherozoa</taxon>
        <taxon>Asterozoa</taxon>
        <taxon>Asteroidea</taxon>
        <taxon>Valvatacea</taxon>
        <taxon>Valvatida</taxon>
        <taxon>Acanthasteridae</taxon>
        <taxon>Acanthaster</taxon>
    </lineage>
</organism>
<dbReference type="OrthoDB" id="6499973at2759"/>
<dbReference type="Gene3D" id="1.20.1250.20">
    <property type="entry name" value="MFS general substrate transporter like domains"/>
    <property type="match status" value="1"/>
</dbReference>
<feature type="transmembrane region" description="Helical" evidence="2">
    <location>
        <begin position="147"/>
        <end position="169"/>
    </location>
</feature>
<feature type="transmembrane region" description="Helical" evidence="2">
    <location>
        <begin position="181"/>
        <end position="203"/>
    </location>
</feature>
<dbReference type="InterPro" id="IPR036259">
    <property type="entry name" value="MFS_trans_sf"/>
</dbReference>
<dbReference type="PANTHER" id="PTHR11360:SF284">
    <property type="entry name" value="EG:103B4.3 PROTEIN-RELATED"/>
    <property type="match status" value="1"/>
</dbReference>
<feature type="region of interest" description="Disordered" evidence="1">
    <location>
        <begin position="207"/>
        <end position="233"/>
    </location>
</feature>
<feature type="transmembrane region" description="Helical" evidence="2">
    <location>
        <begin position="91"/>
        <end position="107"/>
    </location>
</feature>
<evidence type="ECO:0000313" key="4">
    <source>
        <dbReference type="RefSeq" id="XP_022089816.1"/>
    </source>
</evidence>
<feature type="transmembrane region" description="Helical" evidence="2">
    <location>
        <begin position="64"/>
        <end position="84"/>
    </location>
</feature>
<feature type="compositionally biased region" description="Basic and acidic residues" evidence="1">
    <location>
        <begin position="218"/>
        <end position="227"/>
    </location>
</feature>
<protein>
    <submittedName>
        <fullName evidence="4">Monocarboxylate transporter 3-like</fullName>
    </submittedName>
</protein>
<dbReference type="AlphaFoldDB" id="A0A8B7YDU4"/>
<gene>
    <name evidence="4" type="primary">LOC110978837</name>
</gene>
<dbReference type="RefSeq" id="XP_022089816.1">
    <property type="nucleotide sequence ID" value="XM_022234124.1"/>
</dbReference>
<keyword evidence="3" id="KW-1185">Reference proteome</keyword>
<feature type="transmembrane region" description="Helical" evidence="2">
    <location>
        <begin position="113"/>
        <end position="135"/>
    </location>
</feature>
<evidence type="ECO:0000256" key="2">
    <source>
        <dbReference type="SAM" id="Phobius"/>
    </source>
</evidence>
<keyword evidence="2" id="KW-0812">Transmembrane</keyword>
<name>A0A8B7YDU4_ACAPL</name>
<dbReference type="PANTHER" id="PTHR11360">
    <property type="entry name" value="MONOCARBOXYLATE TRANSPORTER"/>
    <property type="match status" value="1"/>
</dbReference>
<evidence type="ECO:0000313" key="3">
    <source>
        <dbReference type="Proteomes" id="UP000694845"/>
    </source>
</evidence>
<reference evidence="4" key="1">
    <citation type="submission" date="2025-08" db="UniProtKB">
        <authorList>
            <consortium name="RefSeq"/>
        </authorList>
    </citation>
    <scope>IDENTIFICATION</scope>
</reference>